<gene>
    <name evidence="2" type="ORF">PAXRUDRAFT_146385</name>
</gene>
<feature type="compositionally biased region" description="Polar residues" evidence="1">
    <location>
        <begin position="76"/>
        <end position="88"/>
    </location>
</feature>
<dbReference type="InParanoid" id="A0A0D0DUQ6"/>
<feature type="region of interest" description="Disordered" evidence="1">
    <location>
        <begin position="145"/>
        <end position="186"/>
    </location>
</feature>
<dbReference type="EMBL" id="KN825235">
    <property type="protein sequence ID" value="KIK92876.1"/>
    <property type="molecule type" value="Genomic_DNA"/>
</dbReference>
<keyword evidence="3" id="KW-1185">Reference proteome</keyword>
<dbReference type="Proteomes" id="UP000054538">
    <property type="component" value="Unassembled WGS sequence"/>
</dbReference>
<protein>
    <submittedName>
        <fullName evidence="2">Uncharacterized protein</fullName>
    </submittedName>
</protein>
<dbReference type="AlphaFoldDB" id="A0A0D0DUQ6"/>
<name>A0A0D0DUQ6_9AGAM</name>
<accession>A0A0D0DUQ6</accession>
<dbReference type="HOGENOM" id="CLU_083381_0_0_1"/>
<evidence type="ECO:0000313" key="3">
    <source>
        <dbReference type="Proteomes" id="UP000054538"/>
    </source>
</evidence>
<organism evidence="2 3">
    <name type="scientific">Paxillus rubicundulus Ve08.2h10</name>
    <dbReference type="NCBI Taxonomy" id="930991"/>
    <lineage>
        <taxon>Eukaryota</taxon>
        <taxon>Fungi</taxon>
        <taxon>Dikarya</taxon>
        <taxon>Basidiomycota</taxon>
        <taxon>Agaricomycotina</taxon>
        <taxon>Agaricomycetes</taxon>
        <taxon>Agaricomycetidae</taxon>
        <taxon>Boletales</taxon>
        <taxon>Paxilineae</taxon>
        <taxon>Paxillaceae</taxon>
        <taxon>Paxillus</taxon>
    </lineage>
</organism>
<reference evidence="2 3" key="1">
    <citation type="submission" date="2014-04" db="EMBL/GenBank/DDBJ databases">
        <authorList>
            <consortium name="DOE Joint Genome Institute"/>
            <person name="Kuo A."/>
            <person name="Kohler A."/>
            <person name="Jargeat P."/>
            <person name="Nagy L.G."/>
            <person name="Floudas D."/>
            <person name="Copeland A."/>
            <person name="Barry K.W."/>
            <person name="Cichocki N."/>
            <person name="Veneault-Fourrey C."/>
            <person name="LaButti K."/>
            <person name="Lindquist E.A."/>
            <person name="Lipzen A."/>
            <person name="Lundell T."/>
            <person name="Morin E."/>
            <person name="Murat C."/>
            <person name="Sun H."/>
            <person name="Tunlid A."/>
            <person name="Henrissat B."/>
            <person name="Grigoriev I.V."/>
            <person name="Hibbett D.S."/>
            <person name="Martin F."/>
            <person name="Nordberg H.P."/>
            <person name="Cantor M.N."/>
            <person name="Hua S.X."/>
        </authorList>
    </citation>
    <scope>NUCLEOTIDE SEQUENCE [LARGE SCALE GENOMIC DNA]</scope>
    <source>
        <strain evidence="2 3">Ve08.2h10</strain>
    </source>
</reference>
<evidence type="ECO:0000313" key="2">
    <source>
        <dbReference type="EMBL" id="KIK92876.1"/>
    </source>
</evidence>
<dbReference type="OrthoDB" id="10448910at2759"/>
<reference evidence="3" key="2">
    <citation type="submission" date="2015-01" db="EMBL/GenBank/DDBJ databases">
        <title>Evolutionary Origins and Diversification of the Mycorrhizal Mutualists.</title>
        <authorList>
            <consortium name="DOE Joint Genome Institute"/>
            <consortium name="Mycorrhizal Genomics Consortium"/>
            <person name="Kohler A."/>
            <person name="Kuo A."/>
            <person name="Nagy L.G."/>
            <person name="Floudas D."/>
            <person name="Copeland A."/>
            <person name="Barry K.W."/>
            <person name="Cichocki N."/>
            <person name="Veneault-Fourrey C."/>
            <person name="LaButti K."/>
            <person name="Lindquist E.A."/>
            <person name="Lipzen A."/>
            <person name="Lundell T."/>
            <person name="Morin E."/>
            <person name="Murat C."/>
            <person name="Riley R."/>
            <person name="Ohm R."/>
            <person name="Sun H."/>
            <person name="Tunlid A."/>
            <person name="Henrissat B."/>
            <person name="Grigoriev I.V."/>
            <person name="Hibbett D.S."/>
            <person name="Martin F."/>
        </authorList>
    </citation>
    <scope>NUCLEOTIDE SEQUENCE [LARGE SCALE GENOMIC DNA]</scope>
    <source>
        <strain evidence="3">Ve08.2h10</strain>
    </source>
</reference>
<sequence>MPTITAPKAGTKCIADDAKQSINSISDTDHTDDKGLAKKRHQKVHLKYLWCMDDAHTSTFKDDNQMIRHGVPVPSSAPNQTTGMQSSPGLRHGAKSTSMHGVPHRTPHFILGHTSSVTSINPNRSTSSILNCSASITTILDDDSAANGVTDTRSLGGGASDFNDEGDKDDGKNDEPTQEAVNKDGFLIKFQVQSIDKPAGQ</sequence>
<proteinExistence type="predicted"/>
<evidence type="ECO:0000256" key="1">
    <source>
        <dbReference type="SAM" id="MobiDB-lite"/>
    </source>
</evidence>
<feature type="region of interest" description="Disordered" evidence="1">
    <location>
        <begin position="71"/>
        <end position="100"/>
    </location>
</feature>